<keyword evidence="2" id="KW-1185">Reference proteome</keyword>
<dbReference type="OrthoDB" id="8784719at2"/>
<name>A0A6L6QDH7_9BURK</name>
<dbReference type="Proteomes" id="UP000472320">
    <property type="component" value="Unassembled WGS sequence"/>
</dbReference>
<reference evidence="1 2" key="1">
    <citation type="submission" date="2019-11" db="EMBL/GenBank/DDBJ databases">
        <title>Type strains purchased from KCTC, JCM and DSMZ.</title>
        <authorList>
            <person name="Lu H."/>
        </authorList>
    </citation>
    <scope>NUCLEOTIDE SEQUENCE [LARGE SCALE GENOMIC DNA]</scope>
    <source>
        <strain evidence="1 2">JCM 31587</strain>
    </source>
</reference>
<evidence type="ECO:0000313" key="2">
    <source>
        <dbReference type="Proteomes" id="UP000472320"/>
    </source>
</evidence>
<dbReference type="RefSeq" id="WP_155453179.1">
    <property type="nucleotide sequence ID" value="NZ_WNKX01000004.1"/>
</dbReference>
<gene>
    <name evidence="1" type="ORF">GM658_06345</name>
</gene>
<organism evidence="1 2">
    <name type="scientific">Massilia eburnea</name>
    <dbReference type="NCBI Taxonomy" id="1776165"/>
    <lineage>
        <taxon>Bacteria</taxon>
        <taxon>Pseudomonadati</taxon>
        <taxon>Pseudomonadota</taxon>
        <taxon>Betaproteobacteria</taxon>
        <taxon>Burkholderiales</taxon>
        <taxon>Oxalobacteraceae</taxon>
        <taxon>Telluria group</taxon>
        <taxon>Massilia</taxon>
    </lineage>
</organism>
<sequence length="175" mass="19352">MALTFHRYNAELDKMDFFEQTKPGGIVTKQNYDEAAGVVDKAEDALAIALKDLDGAIHDREQDIGKSEFAGHPKFRAKMDEVTANLYTFAGDLGEAYRRMFSAQRQLIAFLQAHKELASVEGETIIFEDEANVAAVNGLLGRIVTAAKDVEALVNRQTALENAEFDKARKALKKS</sequence>
<comment type="caution">
    <text evidence="1">The sequence shown here is derived from an EMBL/GenBank/DDBJ whole genome shotgun (WGS) entry which is preliminary data.</text>
</comment>
<accession>A0A6L6QDH7</accession>
<evidence type="ECO:0000313" key="1">
    <source>
        <dbReference type="EMBL" id="MTW10219.1"/>
    </source>
</evidence>
<protein>
    <submittedName>
        <fullName evidence="1">Uncharacterized protein</fullName>
    </submittedName>
</protein>
<proteinExistence type="predicted"/>
<dbReference type="AlphaFoldDB" id="A0A6L6QDH7"/>
<dbReference type="EMBL" id="WNKX01000004">
    <property type="protein sequence ID" value="MTW10219.1"/>
    <property type="molecule type" value="Genomic_DNA"/>
</dbReference>